<sequence>MSSKSVRINGLPEESTGRSGNQAKASKGGSTAKWSCRVGLLLAILLLIHLIVSIWSKYSATTGNNYCAGSCDDDASAISSVVQRCFQRHTIRACELFYYEALSNWFMKLHPEPYVEGIESQSSDDSIEMSDWEKLEIFSSQFSTSIQARNFTATGNLLREIFGHLTANINRGPIDERQSPAL</sequence>
<dbReference type="KEGG" id="goe:100899576"/>
<dbReference type="AlphaFoldDB" id="A0AAJ6QXE4"/>
<keyword evidence="2" id="KW-0472">Membrane</keyword>
<evidence type="ECO:0000313" key="3">
    <source>
        <dbReference type="Proteomes" id="UP000694867"/>
    </source>
</evidence>
<proteinExistence type="predicted"/>
<organism evidence="3 4">
    <name type="scientific">Galendromus occidentalis</name>
    <name type="common">western predatory mite</name>
    <dbReference type="NCBI Taxonomy" id="34638"/>
    <lineage>
        <taxon>Eukaryota</taxon>
        <taxon>Metazoa</taxon>
        <taxon>Ecdysozoa</taxon>
        <taxon>Arthropoda</taxon>
        <taxon>Chelicerata</taxon>
        <taxon>Arachnida</taxon>
        <taxon>Acari</taxon>
        <taxon>Parasitiformes</taxon>
        <taxon>Mesostigmata</taxon>
        <taxon>Gamasina</taxon>
        <taxon>Phytoseioidea</taxon>
        <taxon>Phytoseiidae</taxon>
        <taxon>Typhlodrominae</taxon>
        <taxon>Galendromus</taxon>
    </lineage>
</organism>
<keyword evidence="2" id="KW-0812">Transmembrane</keyword>
<feature type="region of interest" description="Disordered" evidence="1">
    <location>
        <begin position="1"/>
        <end position="29"/>
    </location>
</feature>
<reference evidence="4" key="1">
    <citation type="submission" date="2025-08" db="UniProtKB">
        <authorList>
            <consortium name="RefSeq"/>
        </authorList>
    </citation>
    <scope>IDENTIFICATION</scope>
</reference>
<evidence type="ECO:0000256" key="1">
    <source>
        <dbReference type="SAM" id="MobiDB-lite"/>
    </source>
</evidence>
<keyword evidence="3" id="KW-1185">Reference proteome</keyword>
<evidence type="ECO:0000313" key="4">
    <source>
        <dbReference type="RefSeq" id="XP_003746986.1"/>
    </source>
</evidence>
<keyword evidence="2" id="KW-1133">Transmembrane helix</keyword>
<protein>
    <submittedName>
        <fullName evidence="4">Uncharacterized protein LOC100899576</fullName>
    </submittedName>
</protein>
<feature type="transmembrane region" description="Helical" evidence="2">
    <location>
        <begin position="34"/>
        <end position="55"/>
    </location>
</feature>
<name>A0AAJ6QXE4_9ACAR</name>
<gene>
    <name evidence="4" type="primary">LOC100899576</name>
</gene>
<dbReference type="RefSeq" id="XP_003746986.1">
    <property type="nucleotide sequence ID" value="XM_003746938.1"/>
</dbReference>
<evidence type="ECO:0000256" key="2">
    <source>
        <dbReference type="SAM" id="Phobius"/>
    </source>
</evidence>
<dbReference type="GeneID" id="100899576"/>
<feature type="compositionally biased region" description="Polar residues" evidence="1">
    <location>
        <begin position="17"/>
        <end position="29"/>
    </location>
</feature>
<dbReference type="Proteomes" id="UP000694867">
    <property type="component" value="Unplaced"/>
</dbReference>
<accession>A0AAJ6QXE4</accession>